<feature type="domain" description="BioF2-like acetyltransferase" evidence="1">
    <location>
        <begin position="183"/>
        <end position="332"/>
    </location>
</feature>
<evidence type="ECO:0000313" key="2">
    <source>
        <dbReference type="EMBL" id="OLQ75519.1"/>
    </source>
</evidence>
<accession>A0A1Q9GLV0</accession>
<comment type="caution">
    <text evidence="2">The sequence shown here is derived from an EMBL/GenBank/DDBJ whole genome shotgun (WGS) entry which is preliminary data.</text>
</comment>
<protein>
    <recommendedName>
        <fullName evidence="1">BioF2-like acetyltransferase domain-containing protein</fullName>
    </recommendedName>
</protein>
<dbReference type="Proteomes" id="UP000186905">
    <property type="component" value="Unassembled WGS sequence"/>
</dbReference>
<dbReference type="STRING" id="1903952.BIT28_23090"/>
<dbReference type="Pfam" id="PF13480">
    <property type="entry name" value="Acetyltransf_6"/>
    <property type="match status" value="1"/>
</dbReference>
<evidence type="ECO:0000259" key="1">
    <source>
        <dbReference type="Pfam" id="PF13480"/>
    </source>
</evidence>
<organism evidence="2 3">
    <name type="scientific">Photobacterium proteolyticum</name>
    <dbReference type="NCBI Taxonomy" id="1903952"/>
    <lineage>
        <taxon>Bacteria</taxon>
        <taxon>Pseudomonadati</taxon>
        <taxon>Pseudomonadota</taxon>
        <taxon>Gammaproteobacteria</taxon>
        <taxon>Vibrionales</taxon>
        <taxon>Vibrionaceae</taxon>
        <taxon>Photobacterium</taxon>
    </lineage>
</organism>
<sequence>MELGNDSVQCDVFYNPDREKLAKAWQQLEARSRPNFFLSWLWIGTWLECCVDDCYLVEARTGKEVVGLGILVAKKSRLPFDSRQSYFLHQTGDPEQDQLCIEYNDFLLLPAYAEKARTTMLSKIFLSLVGNGALVIGACQKGLFNSALRLGAESRCVWDSVAYKLDLNRLRADDMSLEQSLSRSGRYQIKRSLKRYERQGKITITTATTTDEALAMFADAEPFHIARWGALPGQSGFTNPKFKHFHHTLIRRGAESGEVVLHTLCAGDEPIGVIYNFHYDNQVYFYLSALNYNLQDKHLKPGLTAHYLLINQALSKGMEGYDFMAGVTRYKQTFANSESPVATYHYQQPHLALKVEDSLRRFKRRITSGNSPSPL</sequence>
<dbReference type="InterPro" id="IPR016181">
    <property type="entry name" value="Acyl_CoA_acyltransferase"/>
</dbReference>
<gene>
    <name evidence="2" type="ORF">BIT28_23090</name>
</gene>
<keyword evidence="3" id="KW-1185">Reference proteome</keyword>
<dbReference type="AlphaFoldDB" id="A0A1Q9GLV0"/>
<proteinExistence type="predicted"/>
<dbReference type="Gene3D" id="3.40.630.30">
    <property type="match status" value="1"/>
</dbReference>
<name>A0A1Q9GLV0_9GAMM</name>
<dbReference type="SUPFAM" id="SSF55729">
    <property type="entry name" value="Acyl-CoA N-acyltransferases (Nat)"/>
    <property type="match status" value="1"/>
</dbReference>
<dbReference type="EMBL" id="MJIL01000075">
    <property type="protein sequence ID" value="OLQ75519.1"/>
    <property type="molecule type" value="Genomic_DNA"/>
</dbReference>
<evidence type="ECO:0000313" key="3">
    <source>
        <dbReference type="Proteomes" id="UP000186905"/>
    </source>
</evidence>
<dbReference type="InterPro" id="IPR038740">
    <property type="entry name" value="BioF2-like_GNAT_dom"/>
</dbReference>
<reference evidence="2 3" key="1">
    <citation type="submission" date="2016-09" db="EMBL/GenBank/DDBJ databases">
        <title>Photobacterium proteolyticum sp. nov. a protease producing bacterium isolated from ocean sediments of Laizhou Bay.</title>
        <authorList>
            <person name="Li Y."/>
        </authorList>
    </citation>
    <scope>NUCLEOTIDE SEQUENCE [LARGE SCALE GENOMIC DNA]</scope>
    <source>
        <strain evidence="2 3">13-12</strain>
    </source>
</reference>